<feature type="region of interest" description="Disordered" evidence="6">
    <location>
        <begin position="49"/>
        <end position="71"/>
    </location>
</feature>
<keyword evidence="3" id="KW-0969">Cilium</keyword>
<dbReference type="InterPro" id="IPR003117">
    <property type="entry name" value="cAMP_dep_PK_reg_su_I/II_a/b"/>
</dbReference>
<dbReference type="AlphaFoldDB" id="A0A4Y2B7C7"/>
<sequence length="71" mass="8491">MDSISGRSDIEVPDELKYIMKEYAKNLIRSQPEDLLQWSAEYFRAKAEEEKLRKSEKTQEENEESNESEYQ</sequence>
<proteinExistence type="inferred from homology"/>
<keyword evidence="9" id="KW-1185">Reference proteome</keyword>
<gene>
    <name evidence="8" type="ORF">AVEN_218693_1</name>
</gene>
<name>A0A4Y2B7C7_ARAVE</name>
<dbReference type="SUPFAM" id="SSF47391">
    <property type="entry name" value="Dimerization-anchoring domain of cAMP-dependent PK regulatory subunit"/>
    <property type="match status" value="1"/>
</dbReference>
<dbReference type="GO" id="GO:0031514">
    <property type="term" value="C:motile cilium"/>
    <property type="evidence" value="ECO:0007669"/>
    <property type="project" value="UniProtKB-SubCell"/>
</dbReference>
<evidence type="ECO:0000256" key="3">
    <source>
        <dbReference type="ARBA" id="ARBA00023069"/>
    </source>
</evidence>
<keyword evidence="2" id="KW-0282">Flagellum</keyword>
<keyword evidence="4" id="KW-0966">Cell projection</keyword>
<comment type="similarity">
    <text evidence="5">Belongs to the ropporin family.</text>
</comment>
<evidence type="ECO:0000259" key="7">
    <source>
        <dbReference type="Pfam" id="PF02197"/>
    </source>
</evidence>
<feature type="domain" description="RIIa" evidence="7">
    <location>
        <begin position="16"/>
        <end position="50"/>
    </location>
</feature>
<accession>A0A4Y2B7C7</accession>
<feature type="compositionally biased region" description="Basic and acidic residues" evidence="6">
    <location>
        <begin position="49"/>
        <end position="60"/>
    </location>
</feature>
<organism evidence="8 9">
    <name type="scientific">Araneus ventricosus</name>
    <name type="common">Orbweaver spider</name>
    <name type="synonym">Epeira ventricosa</name>
    <dbReference type="NCBI Taxonomy" id="182803"/>
    <lineage>
        <taxon>Eukaryota</taxon>
        <taxon>Metazoa</taxon>
        <taxon>Ecdysozoa</taxon>
        <taxon>Arthropoda</taxon>
        <taxon>Chelicerata</taxon>
        <taxon>Arachnida</taxon>
        <taxon>Araneae</taxon>
        <taxon>Araneomorphae</taxon>
        <taxon>Entelegynae</taxon>
        <taxon>Araneoidea</taxon>
        <taxon>Araneidae</taxon>
        <taxon>Araneus</taxon>
    </lineage>
</organism>
<dbReference type="Gene3D" id="1.20.890.10">
    <property type="entry name" value="cAMP-dependent protein kinase regulatory subunit, dimerization-anchoring domain"/>
    <property type="match status" value="1"/>
</dbReference>
<dbReference type="OrthoDB" id="10067602at2759"/>
<dbReference type="EMBL" id="BGPR01000051">
    <property type="protein sequence ID" value="GBL86964.1"/>
    <property type="molecule type" value="Genomic_DNA"/>
</dbReference>
<dbReference type="PANTHER" id="PTHR14952">
    <property type="entry name" value="ROPPORIN-1-LIKE PROTEIN"/>
    <property type="match status" value="1"/>
</dbReference>
<feature type="compositionally biased region" description="Acidic residues" evidence="6">
    <location>
        <begin position="61"/>
        <end position="71"/>
    </location>
</feature>
<dbReference type="PANTHER" id="PTHR14952:SF9">
    <property type="entry name" value="EF-HAND DOMAIN-CONTAINING PROTEIN"/>
    <property type="match status" value="1"/>
</dbReference>
<dbReference type="Proteomes" id="UP000499080">
    <property type="component" value="Unassembled WGS sequence"/>
</dbReference>
<protein>
    <recommendedName>
        <fullName evidence="7">RIIa domain-containing protein</fullName>
    </recommendedName>
</protein>
<evidence type="ECO:0000256" key="2">
    <source>
        <dbReference type="ARBA" id="ARBA00022846"/>
    </source>
</evidence>
<dbReference type="Pfam" id="PF02197">
    <property type="entry name" value="RIIa"/>
    <property type="match status" value="1"/>
</dbReference>
<reference evidence="8 9" key="1">
    <citation type="journal article" date="2019" name="Sci. Rep.">
        <title>Orb-weaving spider Araneus ventricosus genome elucidates the spidroin gene catalogue.</title>
        <authorList>
            <person name="Kono N."/>
            <person name="Nakamura H."/>
            <person name="Ohtoshi R."/>
            <person name="Moran D.A.P."/>
            <person name="Shinohara A."/>
            <person name="Yoshida Y."/>
            <person name="Fujiwara M."/>
            <person name="Mori M."/>
            <person name="Tomita M."/>
            <person name="Arakawa K."/>
        </authorList>
    </citation>
    <scope>NUCLEOTIDE SEQUENCE [LARGE SCALE GENOMIC DNA]</scope>
</reference>
<evidence type="ECO:0000313" key="9">
    <source>
        <dbReference type="Proteomes" id="UP000499080"/>
    </source>
</evidence>
<evidence type="ECO:0000256" key="6">
    <source>
        <dbReference type="SAM" id="MobiDB-lite"/>
    </source>
</evidence>
<evidence type="ECO:0000256" key="4">
    <source>
        <dbReference type="ARBA" id="ARBA00023273"/>
    </source>
</evidence>
<comment type="subcellular location">
    <subcellularLocation>
        <location evidence="1">Cell projection</location>
        <location evidence="1">Cilium</location>
        <location evidence="1">Flagellum</location>
    </subcellularLocation>
</comment>
<evidence type="ECO:0000256" key="1">
    <source>
        <dbReference type="ARBA" id="ARBA00004230"/>
    </source>
</evidence>
<comment type="caution">
    <text evidence="8">The sequence shown here is derived from an EMBL/GenBank/DDBJ whole genome shotgun (WGS) entry which is preliminary data.</text>
</comment>
<dbReference type="CDD" id="cd22972">
    <property type="entry name" value="DD_ROP-like"/>
    <property type="match status" value="1"/>
</dbReference>
<evidence type="ECO:0000313" key="8">
    <source>
        <dbReference type="EMBL" id="GBL86964.1"/>
    </source>
</evidence>
<evidence type="ECO:0000256" key="5">
    <source>
        <dbReference type="ARBA" id="ARBA00035651"/>
    </source>
</evidence>